<organism evidence="5 6">
    <name type="scientific">Maritalea mobilis</name>
    <dbReference type="NCBI Taxonomy" id="483324"/>
    <lineage>
        <taxon>Bacteria</taxon>
        <taxon>Pseudomonadati</taxon>
        <taxon>Pseudomonadota</taxon>
        <taxon>Alphaproteobacteria</taxon>
        <taxon>Hyphomicrobiales</taxon>
        <taxon>Devosiaceae</taxon>
        <taxon>Maritalea</taxon>
    </lineage>
</organism>
<keyword evidence="2 5" id="KW-0808">Transferase</keyword>
<sequence length="331" mass="35963">MSSNQPVQADPSRILEIATGYMASQQLFAASRIGLFKAVANGANRPQDIAAETGVSERMARTLGDAMASLDLLTRKDGKYGLTEAAAAFLVGDEADLDLAPFLTFLREISYPHWLQFSKTVDTDEPGDLGMNDERWGTFMAGVMTYNKLHADMFSNALDFAGHKNALDLGGLAPNFAIRAMQANKDLNTTFAYAPDFVEGIKTAIADEGVADRSTVIGVPTPEAKPEGEFDLVFVNHVIHRFSVDENKQIFANARAVASKGAKLTVLDFYLDDNEKQRAIDAQHASEYHVIDGTVVFPESEVCAWLNDTGWKPVEMVALPGSPRVLVAEAV</sequence>
<evidence type="ECO:0000313" key="6">
    <source>
        <dbReference type="Proteomes" id="UP000295391"/>
    </source>
</evidence>
<dbReference type="Gene3D" id="3.40.50.150">
    <property type="entry name" value="Vaccinia Virus protein VP39"/>
    <property type="match status" value="1"/>
</dbReference>
<keyword evidence="1 5" id="KW-0489">Methyltransferase</keyword>
<dbReference type="InterPro" id="IPR036390">
    <property type="entry name" value="WH_DNA-bd_sf"/>
</dbReference>
<dbReference type="GO" id="GO:0032259">
    <property type="term" value="P:methylation"/>
    <property type="evidence" value="ECO:0007669"/>
    <property type="project" value="UniProtKB-KW"/>
</dbReference>
<dbReference type="InterPro" id="IPR029063">
    <property type="entry name" value="SAM-dependent_MTases_sf"/>
</dbReference>
<dbReference type="PANTHER" id="PTHR43712:SF2">
    <property type="entry name" value="O-METHYLTRANSFERASE CICE"/>
    <property type="match status" value="1"/>
</dbReference>
<evidence type="ECO:0000256" key="1">
    <source>
        <dbReference type="ARBA" id="ARBA00022603"/>
    </source>
</evidence>
<keyword evidence="6" id="KW-1185">Reference proteome</keyword>
<dbReference type="Gene3D" id="1.10.10.10">
    <property type="entry name" value="Winged helix-like DNA-binding domain superfamily/Winged helix DNA-binding domain"/>
    <property type="match status" value="1"/>
</dbReference>
<dbReference type="AlphaFoldDB" id="A0A4R6VJZ3"/>
<keyword evidence="3" id="KW-0949">S-adenosyl-L-methionine</keyword>
<protein>
    <submittedName>
        <fullName evidence="5">Methyltransferase family protein</fullName>
    </submittedName>
</protein>
<evidence type="ECO:0000259" key="4">
    <source>
        <dbReference type="Pfam" id="PF08100"/>
    </source>
</evidence>
<dbReference type="SUPFAM" id="SSF46785">
    <property type="entry name" value="Winged helix' DNA-binding domain"/>
    <property type="match status" value="1"/>
</dbReference>
<name>A0A4R6VJZ3_9HYPH</name>
<accession>A0A4R6VJZ3</accession>
<dbReference type="SUPFAM" id="SSF53335">
    <property type="entry name" value="S-adenosyl-L-methionine-dependent methyltransferases"/>
    <property type="match status" value="1"/>
</dbReference>
<feature type="domain" description="O-methyltransferase dimerisation" evidence="4">
    <location>
        <begin position="15"/>
        <end position="91"/>
    </location>
</feature>
<evidence type="ECO:0000256" key="2">
    <source>
        <dbReference type="ARBA" id="ARBA00022679"/>
    </source>
</evidence>
<dbReference type="GO" id="GO:0046983">
    <property type="term" value="F:protein dimerization activity"/>
    <property type="evidence" value="ECO:0007669"/>
    <property type="project" value="InterPro"/>
</dbReference>
<dbReference type="PANTHER" id="PTHR43712">
    <property type="entry name" value="PUTATIVE (AFU_ORTHOLOGUE AFUA_4G14580)-RELATED"/>
    <property type="match status" value="1"/>
</dbReference>
<dbReference type="Pfam" id="PF08100">
    <property type="entry name" value="Dimerisation"/>
    <property type="match status" value="1"/>
</dbReference>
<dbReference type="InterPro" id="IPR012967">
    <property type="entry name" value="COMT_dimerisation"/>
</dbReference>
<dbReference type="InterPro" id="IPR016461">
    <property type="entry name" value="COMT-like"/>
</dbReference>
<dbReference type="EMBL" id="SNYR01000003">
    <property type="protein sequence ID" value="TDQ62042.1"/>
    <property type="molecule type" value="Genomic_DNA"/>
</dbReference>
<proteinExistence type="predicted"/>
<dbReference type="RefSeq" id="WP_133573714.1">
    <property type="nucleotide sequence ID" value="NZ_SNYR01000003.1"/>
</dbReference>
<dbReference type="GO" id="GO:0008168">
    <property type="term" value="F:methyltransferase activity"/>
    <property type="evidence" value="ECO:0007669"/>
    <property type="project" value="UniProtKB-KW"/>
</dbReference>
<comment type="caution">
    <text evidence="5">The sequence shown here is derived from an EMBL/GenBank/DDBJ whole genome shotgun (WGS) entry which is preliminary data.</text>
</comment>
<dbReference type="PIRSF" id="PIRSF005739">
    <property type="entry name" value="O-mtase"/>
    <property type="match status" value="1"/>
</dbReference>
<dbReference type="OrthoDB" id="582216at2"/>
<gene>
    <name evidence="5" type="ORF">ATL17_3146</name>
</gene>
<evidence type="ECO:0000256" key="3">
    <source>
        <dbReference type="ARBA" id="ARBA00022691"/>
    </source>
</evidence>
<reference evidence="5 6" key="1">
    <citation type="submission" date="2019-03" db="EMBL/GenBank/DDBJ databases">
        <title>Genomic Encyclopedia of Type Strains, Phase III (KMG-III): the genomes of soil and plant-associated and newly described type strains.</title>
        <authorList>
            <person name="Whitman W."/>
        </authorList>
    </citation>
    <scope>NUCLEOTIDE SEQUENCE [LARGE SCALE GENOMIC DNA]</scope>
    <source>
        <strain evidence="5 6">CGMCC 1.7002</strain>
    </source>
</reference>
<evidence type="ECO:0000313" key="5">
    <source>
        <dbReference type="EMBL" id="TDQ62042.1"/>
    </source>
</evidence>
<dbReference type="Proteomes" id="UP000295391">
    <property type="component" value="Unassembled WGS sequence"/>
</dbReference>
<dbReference type="InterPro" id="IPR036388">
    <property type="entry name" value="WH-like_DNA-bd_sf"/>
</dbReference>